<feature type="non-terminal residue" evidence="2">
    <location>
        <position position="1"/>
    </location>
</feature>
<evidence type="ECO:0000313" key="3">
    <source>
        <dbReference type="Proteomes" id="UP000466442"/>
    </source>
</evidence>
<reference evidence="2" key="1">
    <citation type="journal article" date="2021" name="Mol. Ecol. Resour.">
        <title>Apolygus lucorum genome provides insights into omnivorousness and mesophyll feeding.</title>
        <authorList>
            <person name="Liu Y."/>
            <person name="Liu H."/>
            <person name="Wang H."/>
            <person name="Huang T."/>
            <person name="Liu B."/>
            <person name="Yang B."/>
            <person name="Yin L."/>
            <person name="Li B."/>
            <person name="Zhang Y."/>
            <person name="Zhang S."/>
            <person name="Jiang F."/>
            <person name="Zhang X."/>
            <person name="Ren Y."/>
            <person name="Wang B."/>
            <person name="Wang S."/>
            <person name="Lu Y."/>
            <person name="Wu K."/>
            <person name="Fan W."/>
            <person name="Wang G."/>
        </authorList>
    </citation>
    <scope>NUCLEOTIDE SEQUENCE</scope>
    <source>
        <strain evidence="2">12Hb</strain>
    </source>
</reference>
<feature type="compositionally biased region" description="Basic residues" evidence="1">
    <location>
        <begin position="29"/>
        <end position="41"/>
    </location>
</feature>
<keyword evidence="3" id="KW-1185">Reference proteome</keyword>
<gene>
    <name evidence="2" type="ORF">GE061_019700</name>
</gene>
<dbReference type="EMBL" id="WIXP02000009">
    <property type="protein sequence ID" value="KAF6205527.1"/>
    <property type="molecule type" value="Genomic_DNA"/>
</dbReference>
<dbReference type="AlphaFoldDB" id="A0A8S9X954"/>
<evidence type="ECO:0000313" key="2">
    <source>
        <dbReference type="EMBL" id="KAF6205527.1"/>
    </source>
</evidence>
<evidence type="ECO:0000256" key="1">
    <source>
        <dbReference type="SAM" id="MobiDB-lite"/>
    </source>
</evidence>
<organism evidence="2 3">
    <name type="scientific">Apolygus lucorum</name>
    <name type="common">Small green plant bug</name>
    <name type="synonym">Lygocoris lucorum</name>
    <dbReference type="NCBI Taxonomy" id="248454"/>
    <lineage>
        <taxon>Eukaryota</taxon>
        <taxon>Metazoa</taxon>
        <taxon>Ecdysozoa</taxon>
        <taxon>Arthropoda</taxon>
        <taxon>Hexapoda</taxon>
        <taxon>Insecta</taxon>
        <taxon>Pterygota</taxon>
        <taxon>Neoptera</taxon>
        <taxon>Paraneoptera</taxon>
        <taxon>Hemiptera</taxon>
        <taxon>Heteroptera</taxon>
        <taxon>Panheteroptera</taxon>
        <taxon>Cimicomorpha</taxon>
        <taxon>Miridae</taxon>
        <taxon>Mirini</taxon>
        <taxon>Apolygus</taxon>
    </lineage>
</organism>
<comment type="caution">
    <text evidence="2">The sequence shown here is derived from an EMBL/GenBank/DDBJ whole genome shotgun (WGS) entry which is preliminary data.</text>
</comment>
<proteinExistence type="predicted"/>
<accession>A0A8S9X954</accession>
<name>A0A8S9X954_APOLU</name>
<feature type="region of interest" description="Disordered" evidence="1">
    <location>
        <begin position="1"/>
        <end position="69"/>
    </location>
</feature>
<sequence>MDKKAPEPVQISDNFDNRYDIQPPSTRGSNHKMPRKGKKLKNQPSKSVRWASKQFTEEELRGSRPPQWAKGKMIGMWHSARNSLKYGNDETEQANTRKTKKVREKKIDCIPLFVPSEKISELQGMLKKIGVPAPPCVQSTRSGSIQDRYKHVEDSAFKSKFLRTLSGNIQDKISTTKTCSLKKDPEIDERFIREERNKFTNGRYKEMLSFRKKLPAWDKRLELLEALD</sequence>
<dbReference type="Proteomes" id="UP000466442">
    <property type="component" value="Linkage Group LG9"/>
</dbReference>
<protein>
    <submittedName>
        <fullName evidence="2">Uncharacterized protein</fullName>
    </submittedName>
</protein>